<dbReference type="GO" id="GO:0046872">
    <property type="term" value="F:metal ion binding"/>
    <property type="evidence" value="ECO:0007669"/>
    <property type="project" value="UniProtKB-KW"/>
</dbReference>
<protein>
    <submittedName>
        <fullName evidence="14">Nardilysin-like</fullName>
    </submittedName>
</protein>
<dbReference type="AlphaFoldDB" id="A0A6P4J7M6"/>
<dbReference type="OrthoDB" id="952271at2759"/>
<dbReference type="InterPro" id="IPR032632">
    <property type="entry name" value="Peptidase_M16_M"/>
</dbReference>
<dbReference type="GO" id="GO:0006508">
    <property type="term" value="P:proteolysis"/>
    <property type="evidence" value="ECO:0007669"/>
    <property type="project" value="UniProtKB-KW"/>
</dbReference>
<accession>A0A6P4J7M6</accession>
<evidence type="ECO:0000256" key="8">
    <source>
        <dbReference type="RuleBase" id="RU004447"/>
    </source>
</evidence>
<dbReference type="RefSeq" id="XP_017031089.1">
    <property type="nucleotide sequence ID" value="XM_017175600.3"/>
</dbReference>
<name>A0A6P4J7M6_DROKI</name>
<dbReference type="InterPro" id="IPR011249">
    <property type="entry name" value="Metalloenz_LuxS/M16"/>
</dbReference>
<keyword evidence="13" id="KW-1185">Reference proteome</keyword>
<dbReference type="Pfam" id="PF00675">
    <property type="entry name" value="Peptidase_M16"/>
    <property type="match status" value="1"/>
</dbReference>
<dbReference type="SUPFAM" id="SSF63411">
    <property type="entry name" value="LuxS/MPP-like metallohydrolase"/>
    <property type="match status" value="4"/>
</dbReference>
<evidence type="ECO:0000313" key="13">
    <source>
        <dbReference type="Proteomes" id="UP001652661"/>
    </source>
</evidence>
<evidence type="ECO:0000256" key="3">
    <source>
        <dbReference type="ARBA" id="ARBA00022670"/>
    </source>
</evidence>
<dbReference type="PANTHER" id="PTHR43690:SF18">
    <property type="entry name" value="INSULIN-DEGRADING ENZYME-RELATED"/>
    <property type="match status" value="1"/>
</dbReference>
<evidence type="ECO:0000256" key="9">
    <source>
        <dbReference type="SAM" id="Phobius"/>
    </source>
</evidence>
<dbReference type="Pfam" id="PF16187">
    <property type="entry name" value="Peptidase_M16_M"/>
    <property type="match status" value="1"/>
</dbReference>
<keyword evidence="9" id="KW-0472">Membrane</keyword>
<reference evidence="14" key="1">
    <citation type="submission" date="2025-08" db="UniProtKB">
        <authorList>
            <consortium name="RefSeq"/>
        </authorList>
    </citation>
    <scope>IDENTIFICATION</scope>
    <source>
        <strain evidence="14">14028-0561.14</strain>
        <tissue evidence="14">Whole fly</tissue>
    </source>
</reference>
<dbReference type="GO" id="GO:0004222">
    <property type="term" value="F:metalloendopeptidase activity"/>
    <property type="evidence" value="ECO:0007669"/>
    <property type="project" value="InterPro"/>
</dbReference>
<dbReference type="Proteomes" id="UP001652661">
    <property type="component" value="Chromosome 3R"/>
</dbReference>
<keyword evidence="9" id="KW-1133">Transmembrane helix</keyword>
<feature type="domain" description="Peptidase M16 C-terminal" evidence="11">
    <location>
        <begin position="712"/>
        <end position="894"/>
    </location>
</feature>
<dbReference type="Pfam" id="PF05193">
    <property type="entry name" value="Peptidase_M16_C"/>
    <property type="match status" value="2"/>
</dbReference>
<comment type="cofactor">
    <cofactor evidence="1">
        <name>Zn(2+)</name>
        <dbReference type="ChEBI" id="CHEBI:29105"/>
    </cofactor>
</comment>
<evidence type="ECO:0000256" key="1">
    <source>
        <dbReference type="ARBA" id="ARBA00001947"/>
    </source>
</evidence>
<dbReference type="InterPro" id="IPR011765">
    <property type="entry name" value="Pept_M16_N"/>
</dbReference>
<evidence type="ECO:0000259" key="12">
    <source>
        <dbReference type="Pfam" id="PF16187"/>
    </source>
</evidence>
<dbReference type="Gene3D" id="3.30.830.10">
    <property type="entry name" value="Metalloenzyme, LuxS/M16 peptidase-like"/>
    <property type="match status" value="4"/>
</dbReference>
<dbReference type="GeneID" id="108080744"/>
<feature type="transmembrane region" description="Helical" evidence="9">
    <location>
        <begin position="831"/>
        <end position="853"/>
    </location>
</feature>
<evidence type="ECO:0000313" key="14">
    <source>
        <dbReference type="RefSeq" id="XP_017031089.1"/>
    </source>
</evidence>
<organism evidence="13 14">
    <name type="scientific">Drosophila kikkawai</name>
    <name type="common">Fruit fly</name>
    <dbReference type="NCBI Taxonomy" id="30033"/>
    <lineage>
        <taxon>Eukaryota</taxon>
        <taxon>Metazoa</taxon>
        <taxon>Ecdysozoa</taxon>
        <taxon>Arthropoda</taxon>
        <taxon>Hexapoda</taxon>
        <taxon>Insecta</taxon>
        <taxon>Pterygota</taxon>
        <taxon>Neoptera</taxon>
        <taxon>Endopterygota</taxon>
        <taxon>Diptera</taxon>
        <taxon>Brachycera</taxon>
        <taxon>Muscomorpha</taxon>
        <taxon>Ephydroidea</taxon>
        <taxon>Drosophilidae</taxon>
        <taxon>Drosophila</taxon>
        <taxon>Sophophora</taxon>
    </lineage>
</organism>
<keyword evidence="4" id="KW-0479">Metal-binding</keyword>
<evidence type="ECO:0000256" key="6">
    <source>
        <dbReference type="ARBA" id="ARBA00022833"/>
    </source>
</evidence>
<evidence type="ECO:0000259" key="10">
    <source>
        <dbReference type="Pfam" id="PF00675"/>
    </source>
</evidence>
<dbReference type="InterPro" id="IPR050626">
    <property type="entry name" value="Peptidase_M16"/>
</dbReference>
<feature type="domain" description="Peptidase M16 C-terminal" evidence="11">
    <location>
        <begin position="239"/>
        <end position="407"/>
    </location>
</feature>
<dbReference type="PANTHER" id="PTHR43690">
    <property type="entry name" value="NARDILYSIN"/>
    <property type="match status" value="1"/>
</dbReference>
<keyword evidence="3" id="KW-0645">Protease</keyword>
<dbReference type="InterPro" id="IPR001431">
    <property type="entry name" value="Pept_M16_Zn_BS"/>
</dbReference>
<dbReference type="FunFam" id="3.30.830.10:FF:000012">
    <property type="entry name" value="Protease 3"/>
    <property type="match status" value="1"/>
</dbReference>
<feature type="domain" description="Peptidase M16 middle/third" evidence="12">
    <location>
        <begin position="430"/>
        <end position="708"/>
    </location>
</feature>
<evidence type="ECO:0000256" key="4">
    <source>
        <dbReference type="ARBA" id="ARBA00022723"/>
    </source>
</evidence>
<keyword evidence="5" id="KW-0378">Hydrolase</keyword>
<dbReference type="PROSITE" id="PS00143">
    <property type="entry name" value="INSULINASE"/>
    <property type="match status" value="1"/>
</dbReference>
<evidence type="ECO:0000259" key="11">
    <source>
        <dbReference type="Pfam" id="PF05193"/>
    </source>
</evidence>
<keyword evidence="9" id="KW-0812">Transmembrane</keyword>
<gene>
    <name evidence="14" type="primary">LOC108080744</name>
</gene>
<evidence type="ECO:0000256" key="7">
    <source>
        <dbReference type="ARBA" id="ARBA00023049"/>
    </source>
</evidence>
<dbReference type="InterPro" id="IPR007863">
    <property type="entry name" value="Peptidase_M16_C"/>
</dbReference>
<proteinExistence type="inferred from homology"/>
<feature type="domain" description="Peptidase M16 N-terminal" evidence="10">
    <location>
        <begin position="87"/>
        <end position="200"/>
    </location>
</feature>
<evidence type="ECO:0000256" key="5">
    <source>
        <dbReference type="ARBA" id="ARBA00022801"/>
    </source>
</evidence>
<sequence length="1039" mass="119671">MCLKPFARLGLITKQLQKWLFRQNAMSTVEQYYDPPDKSEGDEKLYRALSLTNGLRAMLISDPKTEELQQKGSDASLNSSLEPLQSKPAACAVLVTAGAYSEPRTCQGLAHFLEHMILMGSEKYPAEYGFNTLVSKCGGSWNAYSEDECTCFYFEVDEAHLDKCMDFLMNTLKAPLLRSNAMERERLSVQSEFELVHMNDDVRRYYVFTSLSSEEYPHCNFGWGNLKSLTEVDDATLHKELHTFFRKHYGSNRMIVAIQSEQPLDKLEQLLLRHCGDISRCQENTLDLSMYGYQAAFQEKFFKNVLLVQPIADVCKIELTWVLPSMKKFYRSKPDSFFAHFIRYEGVGSLCSYLRLRLWCTGFDVRVRTNSIFSLFTISIHLTDVGFEHIDEVLGATFAWIKLLINSSKIPALYEELQQSSQNNSSSQLRSRDNVEIIVADFRNLPSKDVLRGTSVFFQYNESDFQLFKQHMNAFNFNIMILSRIPYENHEYDQEEQWFGTQYTTIPMPSKWETLWQKPPVLKKLALPKPNPFITTDFTLHWIEAGQPHISRSPESLMKNDLGELWFRQDNIFQNPEGYINLYFITPLVQQSVENYMLGVIFTHSVGFSIAEQLYPAVLAGLSYSFNSEDKGFSLRVGGCNQKLPLLVEIILKVMRTINLDPAQLESFKELKKRQIFNTLIDGSALNQDLWFSILENKHFSLIEKYEAIDGITVDNLKQFMKNFPKKMYVQALIQGNFTADQAKKLMGKVISMFKSKKIESLSSLDNSLLQVPLGSHFLRARALNENDTNTIVSNYYQVGPCDTKLDCLMQLVQMITREPFFNQLRTQEQLAYGLGIFSWIGYGITSFVIIMYTEENKHTADFVDKRIEQFRAGMSELVSKLSNDEFTAVRESLVANKRLRDRSLSEEVDRNWTEIVTGEYFFNRVEMQIQMINSLSKEHLLDFLRDYEKNNFRKLSVQVVGRGNRVGDSQASSLSGMLDVGHHSLSEVVSNKINIKFLGTDDDPSNIKDISAFKQNLYVYPLVFINPMLSEKNIENKD</sequence>
<keyword evidence="7" id="KW-0482">Metalloprotease</keyword>
<comment type="similarity">
    <text evidence="2 8">Belongs to the peptidase M16 family.</text>
</comment>
<evidence type="ECO:0000256" key="2">
    <source>
        <dbReference type="ARBA" id="ARBA00007261"/>
    </source>
</evidence>
<keyword evidence="6" id="KW-0862">Zinc</keyword>